<feature type="transmembrane region" description="Helical" evidence="11">
    <location>
        <begin position="178"/>
        <end position="196"/>
    </location>
</feature>
<dbReference type="GO" id="GO:0005787">
    <property type="term" value="C:signal peptidase complex"/>
    <property type="evidence" value="ECO:0007669"/>
    <property type="project" value="TreeGrafter"/>
</dbReference>
<reference evidence="12" key="1">
    <citation type="submission" date="2015-07" db="EMBL/GenBank/DDBJ databases">
        <title>Adaptation to a free-living lifestyle via gene acquisitions in the diplomonad Trepomonas sp. PC1.</title>
        <authorList>
            <person name="Xu F."/>
            <person name="Jerlstrom-Hultqvist J."/>
            <person name="Kolisko M."/>
            <person name="Simpson A.G.B."/>
            <person name="Roger A.J."/>
            <person name="Svard S.G."/>
            <person name="Andersson J.O."/>
        </authorList>
    </citation>
    <scope>NUCLEOTIDE SEQUENCE</scope>
    <source>
        <strain evidence="12">PC1</strain>
    </source>
</reference>
<comment type="catalytic activity">
    <reaction evidence="1">
        <text>Cleavage of hydrophobic, N-terminal signal or leader sequences from secreted and periplasmic proteins.</text>
        <dbReference type="EC" id="3.4.21.89"/>
    </reaction>
</comment>
<dbReference type="CDD" id="cd06530">
    <property type="entry name" value="S26_SPase_I"/>
    <property type="match status" value="1"/>
</dbReference>
<dbReference type="EC" id="3.4.21.89" evidence="4"/>
<comment type="similarity">
    <text evidence="3">Belongs to the peptidase S26B family.</text>
</comment>
<keyword evidence="9 11" id="KW-0472">Membrane</keyword>
<dbReference type="GO" id="GO:0009003">
    <property type="term" value="F:signal peptidase activity"/>
    <property type="evidence" value="ECO:0007669"/>
    <property type="project" value="UniProtKB-EC"/>
</dbReference>
<sequence>TKSIQQSSIGKWMYKFLIFPVIRYINTVKSLTLADFVYTGFFVASNICQSIIYWNFCKILLKNDIPITVVLTGSMEPGFNRGDVMPVHTWNNSAIKVGDIVVYQQAKRPVPIVHRVIEKREIMWPPLNESDTTKHQYKADDQPPRKQTMYLTKGDANSQPDWFLYDYDGRRFLMNENLLGVLWGIAPAIGFLTIGFKESTLFQIFYYSLCIFSGLIGYAEG</sequence>
<dbReference type="PANTHER" id="PTHR10806:SF6">
    <property type="entry name" value="SIGNAL PEPTIDASE COMPLEX CATALYTIC SUBUNIT SEC11"/>
    <property type="match status" value="1"/>
</dbReference>
<evidence type="ECO:0000256" key="3">
    <source>
        <dbReference type="ARBA" id="ARBA00011035"/>
    </source>
</evidence>
<evidence type="ECO:0000256" key="10">
    <source>
        <dbReference type="ARBA" id="ARBA00045533"/>
    </source>
</evidence>
<evidence type="ECO:0000256" key="8">
    <source>
        <dbReference type="ARBA" id="ARBA00022989"/>
    </source>
</evidence>
<organism evidence="12">
    <name type="scientific">Trepomonas sp. PC1</name>
    <dbReference type="NCBI Taxonomy" id="1076344"/>
    <lineage>
        <taxon>Eukaryota</taxon>
        <taxon>Metamonada</taxon>
        <taxon>Diplomonadida</taxon>
        <taxon>Hexamitidae</taxon>
        <taxon>Hexamitinae</taxon>
        <taxon>Trepomonas</taxon>
    </lineage>
</organism>
<evidence type="ECO:0000256" key="4">
    <source>
        <dbReference type="ARBA" id="ARBA00013208"/>
    </source>
</evidence>
<dbReference type="InterPro" id="IPR019533">
    <property type="entry name" value="Peptidase_S26"/>
</dbReference>
<feature type="transmembrane region" description="Helical" evidence="11">
    <location>
        <begin position="202"/>
        <end position="219"/>
    </location>
</feature>
<evidence type="ECO:0000256" key="9">
    <source>
        <dbReference type="ARBA" id="ARBA00023136"/>
    </source>
</evidence>
<dbReference type="AlphaFoldDB" id="A0A146K9X9"/>
<gene>
    <name evidence="12" type="ORF">TPC1_15818</name>
</gene>
<evidence type="ECO:0000256" key="6">
    <source>
        <dbReference type="ARBA" id="ARBA00021755"/>
    </source>
</evidence>
<feature type="non-terminal residue" evidence="12">
    <location>
        <position position="1"/>
    </location>
</feature>
<protein>
    <recommendedName>
        <fullName evidence="5">Signal peptidase complex catalytic subunit SEC11</fullName>
        <ecNumber evidence="4">3.4.21.89</ecNumber>
    </recommendedName>
    <alternativeName>
        <fullName evidence="6">Signal peptidase complex catalytic subunit sec11</fullName>
    </alternativeName>
</protein>
<dbReference type="SUPFAM" id="SSF51306">
    <property type="entry name" value="LexA/Signal peptidase"/>
    <property type="match status" value="1"/>
</dbReference>
<dbReference type="GO" id="GO:0004252">
    <property type="term" value="F:serine-type endopeptidase activity"/>
    <property type="evidence" value="ECO:0007669"/>
    <property type="project" value="InterPro"/>
</dbReference>
<keyword evidence="7 11" id="KW-0812">Transmembrane</keyword>
<evidence type="ECO:0000256" key="7">
    <source>
        <dbReference type="ARBA" id="ARBA00022692"/>
    </source>
</evidence>
<comment type="function">
    <text evidence="10">Catalytic component of the signal peptidase complex (SPC) which catalyzes the cleavage of N-terminal signal sequences from nascent proteins as they are translocated into the lumen of the endoplasmic reticulum. Specifically cleaves N-terminal signal peptides that contain a hydrophobic alpha-helix (h-region) shorter than 18-20 amino acids.</text>
</comment>
<evidence type="ECO:0000313" key="12">
    <source>
        <dbReference type="EMBL" id="JAP92291.1"/>
    </source>
</evidence>
<proteinExistence type="inferred from homology"/>
<dbReference type="GO" id="GO:0006465">
    <property type="term" value="P:signal peptide processing"/>
    <property type="evidence" value="ECO:0007669"/>
    <property type="project" value="InterPro"/>
</dbReference>
<dbReference type="InterPro" id="IPR036286">
    <property type="entry name" value="LexA/Signal_pep-like_sf"/>
</dbReference>
<dbReference type="PANTHER" id="PTHR10806">
    <property type="entry name" value="SIGNAL PEPTIDASE COMPLEX CATALYTIC SUBUNIT SEC11"/>
    <property type="match status" value="1"/>
</dbReference>
<dbReference type="EMBL" id="GDID01004315">
    <property type="protein sequence ID" value="JAP92291.1"/>
    <property type="molecule type" value="Transcribed_RNA"/>
</dbReference>
<evidence type="ECO:0000256" key="1">
    <source>
        <dbReference type="ARBA" id="ARBA00000677"/>
    </source>
</evidence>
<dbReference type="InterPro" id="IPR001733">
    <property type="entry name" value="Peptidase_S26B"/>
</dbReference>
<name>A0A146K9X9_9EUKA</name>
<dbReference type="NCBIfam" id="TIGR02228">
    <property type="entry name" value="sigpep_I_arch"/>
    <property type="match status" value="1"/>
</dbReference>
<keyword evidence="8 11" id="KW-1133">Transmembrane helix</keyword>
<comment type="subcellular location">
    <subcellularLocation>
        <location evidence="2">Endoplasmic reticulum membrane</location>
        <topology evidence="2">Single-pass type II membrane protein</topology>
    </subcellularLocation>
</comment>
<accession>A0A146K9X9</accession>
<evidence type="ECO:0000256" key="2">
    <source>
        <dbReference type="ARBA" id="ARBA00004648"/>
    </source>
</evidence>
<evidence type="ECO:0000256" key="11">
    <source>
        <dbReference type="SAM" id="Phobius"/>
    </source>
</evidence>
<evidence type="ECO:0000256" key="5">
    <source>
        <dbReference type="ARBA" id="ARBA00019685"/>
    </source>
</evidence>